<name>A0A3D3FZB9_ACIRA</name>
<reference evidence="2 3" key="1">
    <citation type="journal article" date="2018" name="Nat. Biotechnol.">
        <title>A standardized bacterial taxonomy based on genome phylogeny substantially revises the tree of life.</title>
        <authorList>
            <person name="Parks D.H."/>
            <person name="Chuvochina M."/>
            <person name="Waite D.W."/>
            <person name="Rinke C."/>
            <person name="Skarshewski A."/>
            <person name="Chaumeil P.A."/>
            <person name="Hugenholtz P."/>
        </authorList>
    </citation>
    <scope>NUCLEOTIDE SEQUENCE [LARGE SCALE GENOMIC DNA]</scope>
    <source>
        <strain evidence="2">UBA10045</strain>
    </source>
</reference>
<comment type="caution">
    <text evidence="2">The sequence shown here is derived from an EMBL/GenBank/DDBJ whole genome shotgun (WGS) entry which is preliminary data.</text>
</comment>
<evidence type="ECO:0000313" key="3">
    <source>
        <dbReference type="Proteomes" id="UP000262257"/>
    </source>
</evidence>
<keyword evidence="1" id="KW-0732">Signal</keyword>
<evidence type="ECO:0000313" key="2">
    <source>
        <dbReference type="EMBL" id="HCM30498.1"/>
    </source>
</evidence>
<dbReference type="EMBL" id="DPXL01000023">
    <property type="protein sequence ID" value="HCM30498.1"/>
    <property type="molecule type" value="Genomic_DNA"/>
</dbReference>
<feature type="chain" id="PRO_5017785146" description="DUF4179 domain-containing protein" evidence="1">
    <location>
        <begin position="25"/>
        <end position="113"/>
    </location>
</feature>
<protein>
    <recommendedName>
        <fullName evidence="4">DUF4179 domain-containing protein</fullName>
    </recommendedName>
</protein>
<evidence type="ECO:0008006" key="4">
    <source>
        <dbReference type="Google" id="ProtNLM"/>
    </source>
</evidence>
<feature type="signal peptide" evidence="1">
    <location>
        <begin position="1"/>
        <end position="24"/>
    </location>
</feature>
<accession>A0A3D3FZB9</accession>
<organism evidence="2 3">
    <name type="scientific">Acinetobacter radioresistens</name>
    <dbReference type="NCBI Taxonomy" id="40216"/>
    <lineage>
        <taxon>Bacteria</taxon>
        <taxon>Pseudomonadati</taxon>
        <taxon>Pseudomonadota</taxon>
        <taxon>Gammaproteobacteria</taxon>
        <taxon>Moraxellales</taxon>
        <taxon>Moraxellaceae</taxon>
        <taxon>Acinetobacter</taxon>
    </lineage>
</organism>
<proteinExistence type="predicted"/>
<evidence type="ECO:0000256" key="1">
    <source>
        <dbReference type="SAM" id="SignalP"/>
    </source>
</evidence>
<gene>
    <name evidence="2" type="ORF">DIC32_01550</name>
</gene>
<dbReference type="Proteomes" id="UP000262257">
    <property type="component" value="Unassembled WGS sequence"/>
</dbReference>
<dbReference type="AlphaFoldDB" id="A0A3D3FZB9"/>
<sequence>MNMNLFKIFYLSLSMLTLSQMGHSAVIVQGNSLKNQDLSKIPGSTHAPAKTGSLIEKALNQRQSEKTTPSVERSELDLKMLTSMRAAPTQNFLAAQNQRFSRLVQIIFPQQTS</sequence>